<dbReference type="AlphaFoldDB" id="A0A0D6L6D3"/>
<dbReference type="Gene3D" id="3.10.580.10">
    <property type="entry name" value="CBS-domain"/>
    <property type="match status" value="1"/>
</dbReference>
<organism evidence="1 2">
    <name type="scientific">Ancylostoma ceylanicum</name>
    <dbReference type="NCBI Taxonomy" id="53326"/>
    <lineage>
        <taxon>Eukaryota</taxon>
        <taxon>Metazoa</taxon>
        <taxon>Ecdysozoa</taxon>
        <taxon>Nematoda</taxon>
        <taxon>Chromadorea</taxon>
        <taxon>Rhabditida</taxon>
        <taxon>Rhabditina</taxon>
        <taxon>Rhabditomorpha</taxon>
        <taxon>Strongyloidea</taxon>
        <taxon>Ancylostomatidae</taxon>
        <taxon>Ancylostomatinae</taxon>
        <taxon>Ancylostoma</taxon>
    </lineage>
</organism>
<dbReference type="EMBL" id="KE132679">
    <property type="protein sequence ID" value="EPB65046.1"/>
    <property type="molecule type" value="Genomic_DNA"/>
</dbReference>
<dbReference type="Proteomes" id="UP000054495">
    <property type="component" value="Unassembled WGS sequence"/>
</dbReference>
<sequence>IHSIFSMLQLSRVYVTEGGRLIGVVALSDPVDGSILALDTVGVKKEIPRRLTAAAPQMCCHDFGEALTTLIDY</sequence>
<protein>
    <recommendedName>
        <fullName evidence="3">CBS domain-containing protein</fullName>
    </recommendedName>
</protein>
<name>A0A0D6L6D3_9BILA</name>
<proteinExistence type="predicted"/>
<accession>A0A0D6L6D3</accession>
<dbReference type="InterPro" id="IPR046342">
    <property type="entry name" value="CBS_dom_sf"/>
</dbReference>
<evidence type="ECO:0000313" key="2">
    <source>
        <dbReference type="Proteomes" id="UP000054495"/>
    </source>
</evidence>
<feature type="non-terminal residue" evidence="1">
    <location>
        <position position="1"/>
    </location>
</feature>
<keyword evidence="2" id="KW-1185">Reference proteome</keyword>
<reference evidence="1 2" key="1">
    <citation type="submission" date="2013-05" db="EMBL/GenBank/DDBJ databases">
        <title>Draft genome of the parasitic nematode Anyclostoma ceylanicum.</title>
        <authorList>
            <person name="Mitreva M."/>
        </authorList>
    </citation>
    <scope>NUCLEOTIDE SEQUENCE [LARGE SCALE GENOMIC DNA]</scope>
</reference>
<evidence type="ECO:0008006" key="3">
    <source>
        <dbReference type="Google" id="ProtNLM"/>
    </source>
</evidence>
<evidence type="ECO:0000313" key="1">
    <source>
        <dbReference type="EMBL" id="EPB65046.1"/>
    </source>
</evidence>
<gene>
    <name evidence="1" type="ORF">ANCCEY_15891</name>
</gene>
<feature type="non-terminal residue" evidence="1">
    <location>
        <position position="73"/>
    </location>
</feature>